<dbReference type="RefSeq" id="WP_151123507.1">
    <property type="nucleotide sequence ID" value="NZ_CP088081.1"/>
</dbReference>
<dbReference type="UniPathway" id="UPA00164"/>
<comment type="pathway">
    <text evidence="3 10">Glycan biosynthesis; glycogen biosynthesis.</text>
</comment>
<organism evidence="13 14">
    <name type="scientific">Ideonella dechloratans</name>
    <dbReference type="NCBI Taxonomy" id="36863"/>
    <lineage>
        <taxon>Bacteria</taxon>
        <taxon>Pseudomonadati</taxon>
        <taxon>Pseudomonadota</taxon>
        <taxon>Betaproteobacteria</taxon>
        <taxon>Burkholderiales</taxon>
        <taxon>Sphaerotilaceae</taxon>
        <taxon>Ideonella</taxon>
    </lineage>
</organism>
<reference evidence="13 14" key="1">
    <citation type="submission" date="2019-09" db="EMBL/GenBank/DDBJ databases">
        <title>Draft genome sequences of 48 bacterial type strains from the CCUG.</title>
        <authorList>
            <person name="Tunovic T."/>
            <person name="Pineiro-Iglesias B."/>
            <person name="Unosson C."/>
            <person name="Inganas E."/>
            <person name="Ohlen M."/>
            <person name="Cardew S."/>
            <person name="Jensie-Markopoulos S."/>
            <person name="Salva-Serra F."/>
            <person name="Jaen-Luchoro D."/>
            <person name="Karlsson R."/>
            <person name="Svensson-Stadler L."/>
            <person name="Chun J."/>
            <person name="Moore E."/>
        </authorList>
    </citation>
    <scope>NUCLEOTIDE SEQUENCE [LARGE SCALE GENOMIC DNA]</scope>
    <source>
        <strain evidence="13 14">CCUG 30977</strain>
    </source>
</reference>
<dbReference type="PANTHER" id="PTHR43651:SF3">
    <property type="entry name" value="1,4-ALPHA-GLUCAN-BRANCHING ENZYME"/>
    <property type="match status" value="1"/>
</dbReference>
<dbReference type="Gene3D" id="2.60.40.10">
    <property type="entry name" value="Immunoglobulins"/>
    <property type="match status" value="2"/>
</dbReference>
<comment type="catalytic activity">
    <reaction evidence="1 10">
        <text>Transfers a segment of a (1-&gt;4)-alpha-D-glucan chain to a primary hydroxy group in a similar glucan chain.</text>
        <dbReference type="EC" id="2.4.1.18"/>
    </reaction>
</comment>
<dbReference type="InterPro" id="IPR006048">
    <property type="entry name" value="A-amylase/branching_C"/>
</dbReference>
<evidence type="ECO:0000256" key="1">
    <source>
        <dbReference type="ARBA" id="ARBA00000826"/>
    </source>
</evidence>
<dbReference type="GO" id="GO:0003844">
    <property type="term" value="F:1,4-alpha-glucan branching enzyme activity"/>
    <property type="evidence" value="ECO:0007669"/>
    <property type="project" value="UniProtKB-UniRule"/>
</dbReference>
<comment type="caution">
    <text evidence="13">The sequence shown here is derived from an EMBL/GenBank/DDBJ whole genome shotgun (WGS) entry which is preliminary data.</text>
</comment>
<proteinExistence type="inferred from homology"/>
<comment type="function">
    <text evidence="2 10">Catalyzes the formation of the alpha-1,6-glucosidic linkages in glycogen by scission of a 1,4-alpha-linked oligosaccharide from growing alpha-1,4-glucan chains and the subsequent attachment of the oligosaccharide to the alpha-1,6 position.</text>
</comment>
<dbReference type="InterPro" id="IPR013783">
    <property type="entry name" value="Ig-like_fold"/>
</dbReference>
<dbReference type="SUPFAM" id="SSF81296">
    <property type="entry name" value="E set domains"/>
    <property type="match status" value="2"/>
</dbReference>
<dbReference type="Gene3D" id="3.20.20.80">
    <property type="entry name" value="Glycosidases"/>
    <property type="match status" value="1"/>
</dbReference>
<dbReference type="GO" id="GO:0005829">
    <property type="term" value="C:cytosol"/>
    <property type="evidence" value="ECO:0007669"/>
    <property type="project" value="TreeGrafter"/>
</dbReference>
<dbReference type="Gene3D" id="2.60.40.1180">
    <property type="entry name" value="Golgi alpha-mannosidase II"/>
    <property type="match status" value="1"/>
</dbReference>
<dbReference type="PIRSF" id="PIRSF000463">
    <property type="entry name" value="GlgB"/>
    <property type="match status" value="1"/>
</dbReference>
<dbReference type="Pfam" id="PF02922">
    <property type="entry name" value="CBM_48"/>
    <property type="match status" value="1"/>
</dbReference>
<dbReference type="InterPro" id="IPR017853">
    <property type="entry name" value="GH"/>
</dbReference>
<dbReference type="InterPro" id="IPR054169">
    <property type="entry name" value="GlgB_N"/>
</dbReference>
<dbReference type="OrthoDB" id="9800174at2"/>
<dbReference type="InterPro" id="IPR014756">
    <property type="entry name" value="Ig_E-set"/>
</dbReference>
<dbReference type="Pfam" id="PF22019">
    <property type="entry name" value="GlgB_N"/>
    <property type="match status" value="1"/>
</dbReference>
<evidence type="ECO:0000256" key="3">
    <source>
        <dbReference type="ARBA" id="ARBA00004964"/>
    </source>
</evidence>
<comment type="subunit">
    <text evidence="10">Monomer.</text>
</comment>
<dbReference type="Pfam" id="PF02806">
    <property type="entry name" value="Alpha-amylase_C"/>
    <property type="match status" value="1"/>
</dbReference>
<dbReference type="NCBIfam" id="TIGR01515">
    <property type="entry name" value="branching_enzym"/>
    <property type="match status" value="1"/>
</dbReference>
<dbReference type="InterPro" id="IPR037439">
    <property type="entry name" value="Branching_enzy"/>
</dbReference>
<dbReference type="FunFam" id="2.60.40.10:FF:000169">
    <property type="entry name" value="1,4-alpha-glucan branching enzyme GlgB"/>
    <property type="match status" value="1"/>
</dbReference>
<dbReference type="NCBIfam" id="NF003811">
    <property type="entry name" value="PRK05402.1"/>
    <property type="match status" value="1"/>
</dbReference>
<dbReference type="SUPFAM" id="SSF51011">
    <property type="entry name" value="Glycosyl hydrolase domain"/>
    <property type="match status" value="1"/>
</dbReference>
<feature type="domain" description="Glycosyl hydrolase family 13 catalytic" evidence="12">
    <location>
        <begin position="252"/>
        <end position="595"/>
    </location>
</feature>
<feature type="active site" description="Nucleophile" evidence="10 11">
    <location>
        <position position="409"/>
    </location>
</feature>
<evidence type="ECO:0000313" key="13">
    <source>
        <dbReference type="EMBL" id="KAB0583656.1"/>
    </source>
</evidence>
<protein>
    <recommendedName>
        <fullName evidence="10">1,4-alpha-glucan branching enzyme GlgB</fullName>
        <ecNumber evidence="10">2.4.1.18</ecNumber>
    </recommendedName>
    <alternativeName>
        <fullName evidence="10">1,4-alpha-D-glucan:1,4-alpha-D-glucan 6-glucosyl-transferase</fullName>
    </alternativeName>
    <alternativeName>
        <fullName evidence="10">Alpha-(1-&gt;4)-glucan branching enzyme</fullName>
    </alternativeName>
    <alternativeName>
        <fullName evidence="10">Glycogen branching enzyme</fullName>
        <shortName evidence="10">BE</shortName>
    </alternativeName>
</protein>
<evidence type="ECO:0000256" key="9">
    <source>
        <dbReference type="ARBA" id="ARBA00023277"/>
    </source>
</evidence>
<dbReference type="InterPro" id="IPR006047">
    <property type="entry name" value="GH13_cat_dom"/>
</dbReference>
<evidence type="ECO:0000256" key="2">
    <source>
        <dbReference type="ARBA" id="ARBA00002953"/>
    </source>
</evidence>
<dbReference type="SMART" id="SM00642">
    <property type="entry name" value="Aamy"/>
    <property type="match status" value="1"/>
</dbReference>
<dbReference type="AlphaFoldDB" id="A0A643FE03"/>
<sequence>MPPVAHGTLHGAPDPATVQALQNAEHGDPFSVLGPHTDREGTALRVLLPGARQVAVTDAENRWLADLAQVPGSDLWCVKLPRLPGTYRLRVDWGQGPVVMEDAYRYDSQLRGAELWWLAEGTHLRPYEALGAHPLVVEGVAGVRFAVWAPSARRVSVVGSFNQWDGRRHPMRLHPGAGIWDIFVPQAAEGDHYRFEVLGRDGVMRQKADPYANRAELRPGTACIVQRLPAGVPLDAERARANALDAPISIYEVHLGSWRRGPDGRWLSYTELAEQLVAYAAEMGFTHLELLPVQEHPFDGSWGYQPVGLYAPTARFGRPEEFKAFVDAAHAAGLGVILDWVPAHFPTDEHGLAWFDGTCLYEHQDRREGYHPDWNTLIYNYGRVEVRNFLIGNALYWIERYGIDGLRVDAVASMLYRDYSRREGEWIPNRWGGRENLEAIEFLRRLNRTIGIERPGAMMIAEESTAFPGVTRPPSDDLQSGGLGFHFKWNMGWMNDTLRYLAREPIHRCWHQDEMRFSLMYAFSENFMLPISHDEVVHGKGSMVGKMPGDTWQRFATLRAAYGWMWGHPGKKLLFMGNEIGPWEEWNADAGLPWHLLAHAPHAGLQRLVRDLNRVLRHHPALYRLDHDSAGFQWLRHDDAAHAVLACERRAVPGAADGQRVVVIAHFTPEVCHGYRLGLPPLPAGQRWTLLINTDDVVYGGSGVSPGPLVVEDMPSDGWPTSVRLTLPPLATVMLVPQAVSEEGQG</sequence>
<dbReference type="InterPro" id="IPR044143">
    <property type="entry name" value="GlgB_N_E_set_prok"/>
</dbReference>
<dbReference type="GO" id="GO:0043169">
    <property type="term" value="F:cation binding"/>
    <property type="evidence" value="ECO:0007669"/>
    <property type="project" value="InterPro"/>
</dbReference>
<keyword evidence="6 10" id="KW-0328">Glycosyltransferase</keyword>
<dbReference type="FunFam" id="3.20.20.80:FF:000003">
    <property type="entry name" value="1,4-alpha-glucan branching enzyme GlgB"/>
    <property type="match status" value="1"/>
</dbReference>
<accession>A0A643FE03</accession>
<dbReference type="InterPro" id="IPR004193">
    <property type="entry name" value="Glyco_hydro_13_N"/>
</dbReference>
<evidence type="ECO:0000256" key="10">
    <source>
        <dbReference type="HAMAP-Rule" id="MF_00685"/>
    </source>
</evidence>
<keyword evidence="5 10" id="KW-0321">Glycogen metabolism</keyword>
<dbReference type="GO" id="GO:0004553">
    <property type="term" value="F:hydrolase activity, hydrolyzing O-glycosyl compounds"/>
    <property type="evidence" value="ECO:0007669"/>
    <property type="project" value="InterPro"/>
</dbReference>
<feature type="active site" description="Proton donor" evidence="10 11">
    <location>
        <position position="462"/>
    </location>
</feature>
<dbReference type="PANTHER" id="PTHR43651">
    <property type="entry name" value="1,4-ALPHA-GLUCAN-BRANCHING ENZYME"/>
    <property type="match status" value="1"/>
</dbReference>
<evidence type="ECO:0000256" key="4">
    <source>
        <dbReference type="ARBA" id="ARBA00009000"/>
    </source>
</evidence>
<gene>
    <name evidence="10 13" type="primary">glgB</name>
    <name evidence="13" type="ORF">F7Q92_07225</name>
</gene>
<keyword evidence="8 10" id="KW-0320">Glycogen biosynthesis</keyword>
<keyword evidence="9 10" id="KW-0119">Carbohydrate metabolism</keyword>
<name>A0A643FE03_IDEDE</name>
<comment type="similarity">
    <text evidence="4 10">Belongs to the glycosyl hydrolase 13 family. GlgB subfamily.</text>
</comment>
<dbReference type="InterPro" id="IPR006407">
    <property type="entry name" value="GlgB"/>
</dbReference>
<dbReference type="CDD" id="cd02855">
    <property type="entry name" value="E_set_GBE_prok_N"/>
    <property type="match status" value="1"/>
</dbReference>
<dbReference type="GO" id="GO:0005978">
    <property type="term" value="P:glycogen biosynthetic process"/>
    <property type="evidence" value="ECO:0007669"/>
    <property type="project" value="UniProtKB-UniRule"/>
</dbReference>
<evidence type="ECO:0000259" key="12">
    <source>
        <dbReference type="SMART" id="SM00642"/>
    </source>
</evidence>
<dbReference type="EMBL" id="VZPB01000012">
    <property type="protein sequence ID" value="KAB0583656.1"/>
    <property type="molecule type" value="Genomic_DNA"/>
</dbReference>
<dbReference type="Pfam" id="PF00128">
    <property type="entry name" value="Alpha-amylase"/>
    <property type="match status" value="1"/>
</dbReference>
<dbReference type="HAMAP" id="MF_00685">
    <property type="entry name" value="GlgB"/>
    <property type="match status" value="1"/>
</dbReference>
<evidence type="ECO:0000256" key="5">
    <source>
        <dbReference type="ARBA" id="ARBA00022600"/>
    </source>
</evidence>
<evidence type="ECO:0000313" key="14">
    <source>
        <dbReference type="Proteomes" id="UP000430120"/>
    </source>
</evidence>
<dbReference type="Proteomes" id="UP000430120">
    <property type="component" value="Unassembled WGS sequence"/>
</dbReference>
<evidence type="ECO:0000256" key="11">
    <source>
        <dbReference type="PIRSR" id="PIRSR000463-1"/>
    </source>
</evidence>
<dbReference type="InterPro" id="IPR013780">
    <property type="entry name" value="Glyco_hydro_b"/>
</dbReference>
<evidence type="ECO:0000256" key="7">
    <source>
        <dbReference type="ARBA" id="ARBA00022679"/>
    </source>
</evidence>
<evidence type="ECO:0000256" key="6">
    <source>
        <dbReference type="ARBA" id="ARBA00022676"/>
    </source>
</evidence>
<dbReference type="NCBIfam" id="NF008967">
    <property type="entry name" value="PRK12313.1"/>
    <property type="match status" value="1"/>
</dbReference>
<dbReference type="SUPFAM" id="SSF51445">
    <property type="entry name" value="(Trans)glycosidases"/>
    <property type="match status" value="1"/>
</dbReference>
<keyword evidence="14" id="KW-1185">Reference proteome</keyword>
<keyword evidence="7 10" id="KW-0808">Transferase</keyword>
<evidence type="ECO:0000256" key="8">
    <source>
        <dbReference type="ARBA" id="ARBA00023056"/>
    </source>
</evidence>
<dbReference type="CDD" id="cd11322">
    <property type="entry name" value="AmyAc_Glg_BE"/>
    <property type="match status" value="1"/>
</dbReference>
<dbReference type="EC" id="2.4.1.18" evidence="10"/>